<dbReference type="Pfam" id="PF00512">
    <property type="entry name" value="HisKA"/>
    <property type="match status" value="1"/>
</dbReference>
<dbReference type="PROSITE" id="PS50110">
    <property type="entry name" value="RESPONSE_REGULATORY"/>
    <property type="match status" value="2"/>
</dbReference>
<dbReference type="InterPro" id="IPR011006">
    <property type="entry name" value="CheY-like_superfamily"/>
</dbReference>
<evidence type="ECO:0000256" key="4">
    <source>
        <dbReference type="ARBA" id="ARBA00022475"/>
    </source>
</evidence>
<evidence type="ECO:0000256" key="1">
    <source>
        <dbReference type="ARBA" id="ARBA00000085"/>
    </source>
</evidence>
<dbReference type="CDD" id="cd17546">
    <property type="entry name" value="REC_hyHK_CKI1_RcsC-like"/>
    <property type="match status" value="2"/>
</dbReference>
<dbReference type="InterPro" id="IPR013655">
    <property type="entry name" value="PAS_fold_3"/>
</dbReference>
<accession>A0A2S9KIN4</accession>
<dbReference type="SUPFAM" id="SSF55785">
    <property type="entry name" value="PYP-like sensor domain (PAS domain)"/>
    <property type="match status" value="4"/>
</dbReference>
<evidence type="ECO:0000256" key="21">
    <source>
        <dbReference type="PROSITE-ProRule" id="PRU00169"/>
    </source>
</evidence>
<feature type="modified residue" description="4-aspartylphosphate" evidence="21">
    <location>
        <position position="1311"/>
    </location>
</feature>
<dbReference type="EC" id="2.7.13.3" evidence="3"/>
<feature type="domain" description="PAC" evidence="25">
    <location>
        <begin position="407"/>
        <end position="457"/>
    </location>
</feature>
<dbReference type="CDD" id="cd13706">
    <property type="entry name" value="PBP2_HisK_like_1"/>
    <property type="match status" value="1"/>
</dbReference>
<dbReference type="CDD" id="cd00082">
    <property type="entry name" value="HisKA"/>
    <property type="match status" value="1"/>
</dbReference>
<dbReference type="SUPFAM" id="SSF55874">
    <property type="entry name" value="ATPase domain of HSP90 chaperone/DNA topoisomerase II/histidine kinase"/>
    <property type="match status" value="1"/>
</dbReference>
<evidence type="ECO:0000259" key="23">
    <source>
        <dbReference type="PROSITE" id="PS50109"/>
    </source>
</evidence>
<comment type="function">
    <text evidence="16">Member of the two-component regulatory system BvgS/BvgA. Phosphorylates BvgA via a four-step phosphorelay in response to environmental signals.</text>
</comment>
<reference evidence="27 28" key="1">
    <citation type="submission" date="2018-03" db="EMBL/GenBank/DDBJ databases">
        <title>Comparative genomics illustrates the genes involved in a hyperalkaliphilic mechanisms of Serpentinomonas isolated from highly-alkaline calcium-rich serpentinized springs.</title>
        <authorList>
            <person name="Suzuki S."/>
            <person name="Ishii S."/>
            <person name="Walworth N."/>
            <person name="Bird L."/>
            <person name="Kuenen J.G."/>
            <person name="Nealson K.H."/>
        </authorList>
    </citation>
    <scope>NUCLEOTIDE SEQUENCE [LARGE SCALE GENOMIC DNA]</scope>
    <source>
        <strain evidence="27 28">83</strain>
    </source>
</reference>
<evidence type="ECO:0000256" key="17">
    <source>
        <dbReference type="ARBA" id="ARBA00064003"/>
    </source>
</evidence>
<keyword evidence="7" id="KW-0812">Transmembrane</keyword>
<dbReference type="CDD" id="cd16922">
    <property type="entry name" value="HATPase_EvgS-ArcB-TorS-like"/>
    <property type="match status" value="1"/>
</dbReference>
<dbReference type="PANTHER" id="PTHR45339">
    <property type="entry name" value="HYBRID SIGNAL TRANSDUCTION HISTIDINE KINASE J"/>
    <property type="match status" value="1"/>
</dbReference>
<evidence type="ECO:0000313" key="28">
    <source>
        <dbReference type="Proteomes" id="UP000238326"/>
    </source>
</evidence>
<dbReference type="SUPFAM" id="SSF52172">
    <property type="entry name" value="CheY-like"/>
    <property type="match status" value="2"/>
</dbReference>
<dbReference type="InterPro" id="IPR001610">
    <property type="entry name" value="PAC"/>
</dbReference>
<dbReference type="Gene3D" id="1.10.287.130">
    <property type="match status" value="1"/>
</dbReference>
<dbReference type="Pfam" id="PF02518">
    <property type="entry name" value="HATPase_c"/>
    <property type="match status" value="1"/>
</dbReference>
<dbReference type="FunFam" id="3.30.565.10:FF:000010">
    <property type="entry name" value="Sensor histidine kinase RcsC"/>
    <property type="match status" value="1"/>
</dbReference>
<feature type="domain" description="Histidine kinase" evidence="23">
    <location>
        <begin position="877"/>
        <end position="1098"/>
    </location>
</feature>
<evidence type="ECO:0000256" key="14">
    <source>
        <dbReference type="ARBA" id="ARBA00023026"/>
    </source>
</evidence>
<dbReference type="GO" id="GO:0005886">
    <property type="term" value="C:plasma membrane"/>
    <property type="evidence" value="ECO:0007669"/>
    <property type="project" value="UniProtKB-SubCell"/>
</dbReference>
<evidence type="ECO:0000256" key="5">
    <source>
        <dbReference type="ARBA" id="ARBA00022553"/>
    </source>
</evidence>
<dbReference type="SMART" id="SM00448">
    <property type="entry name" value="REC"/>
    <property type="match status" value="2"/>
</dbReference>
<keyword evidence="5 21" id="KW-0597">Phosphoprotein</keyword>
<dbReference type="Gene3D" id="3.30.450.20">
    <property type="entry name" value="PAS domain"/>
    <property type="match status" value="4"/>
</dbReference>
<evidence type="ECO:0000256" key="8">
    <source>
        <dbReference type="ARBA" id="ARBA00022729"/>
    </source>
</evidence>
<feature type="coiled-coil region" evidence="22">
    <location>
        <begin position="847"/>
        <end position="877"/>
    </location>
</feature>
<evidence type="ECO:0000256" key="12">
    <source>
        <dbReference type="ARBA" id="ARBA00022989"/>
    </source>
</evidence>
<dbReference type="EMBL" id="PVLR01000005">
    <property type="protein sequence ID" value="PRD70299.1"/>
    <property type="molecule type" value="Genomic_DNA"/>
</dbReference>
<evidence type="ECO:0000256" key="18">
    <source>
        <dbReference type="ARBA" id="ARBA00068150"/>
    </source>
</evidence>
<evidence type="ECO:0000259" key="26">
    <source>
        <dbReference type="PROSITE" id="PS50894"/>
    </source>
</evidence>
<dbReference type="GO" id="GO:0000155">
    <property type="term" value="F:phosphorelay sensor kinase activity"/>
    <property type="evidence" value="ECO:0007669"/>
    <property type="project" value="InterPro"/>
</dbReference>
<feature type="domain" description="PAC" evidence="25">
    <location>
        <begin position="556"/>
        <end position="607"/>
    </location>
</feature>
<keyword evidence="13" id="KW-0902">Two-component regulatory system</keyword>
<dbReference type="SMART" id="SM00086">
    <property type="entry name" value="PAC"/>
    <property type="match status" value="4"/>
</dbReference>
<dbReference type="Pfam" id="PF00072">
    <property type="entry name" value="Response_reg"/>
    <property type="match status" value="2"/>
</dbReference>
<keyword evidence="9" id="KW-0547">Nucleotide-binding</keyword>
<dbReference type="Pfam" id="PF13426">
    <property type="entry name" value="PAS_9"/>
    <property type="match status" value="2"/>
</dbReference>
<dbReference type="InterPro" id="IPR036641">
    <property type="entry name" value="HPT_dom_sf"/>
</dbReference>
<protein>
    <recommendedName>
        <fullName evidence="18">Sensory/regulatory protein RpfC</fullName>
        <ecNumber evidence="3">2.7.13.3</ecNumber>
    </recommendedName>
    <alternativeName>
        <fullName evidence="19">Virulence sensor protein BvgS</fullName>
    </alternativeName>
</protein>
<gene>
    <name evidence="27" type="ORF">C6P61_01090</name>
</gene>
<dbReference type="Gene3D" id="3.40.50.2300">
    <property type="match status" value="2"/>
</dbReference>
<dbReference type="SMART" id="SM00387">
    <property type="entry name" value="HATPase_c"/>
    <property type="match status" value="1"/>
</dbReference>
<dbReference type="InterPro" id="IPR035965">
    <property type="entry name" value="PAS-like_dom_sf"/>
</dbReference>
<evidence type="ECO:0000256" key="15">
    <source>
        <dbReference type="ARBA" id="ARBA00023136"/>
    </source>
</evidence>
<evidence type="ECO:0000256" key="22">
    <source>
        <dbReference type="SAM" id="Coils"/>
    </source>
</evidence>
<evidence type="ECO:0000256" key="6">
    <source>
        <dbReference type="ARBA" id="ARBA00022679"/>
    </source>
</evidence>
<dbReference type="Gene3D" id="3.40.190.10">
    <property type="entry name" value="Periplasmic binding protein-like II"/>
    <property type="match status" value="2"/>
</dbReference>
<keyword evidence="11" id="KW-0067">ATP-binding</keyword>
<dbReference type="PROSITE" id="PS50113">
    <property type="entry name" value="PAC"/>
    <property type="match status" value="3"/>
</dbReference>
<dbReference type="Gene3D" id="3.30.565.10">
    <property type="entry name" value="Histidine kinase-like ATPase, C-terminal domain"/>
    <property type="match status" value="1"/>
</dbReference>
<evidence type="ECO:0000256" key="2">
    <source>
        <dbReference type="ARBA" id="ARBA00004651"/>
    </source>
</evidence>
<feature type="modified residue" description="4-aspartylphosphate" evidence="21">
    <location>
        <position position="1170"/>
    </location>
</feature>
<evidence type="ECO:0000256" key="9">
    <source>
        <dbReference type="ARBA" id="ARBA00022741"/>
    </source>
</evidence>
<dbReference type="Pfam" id="PF00989">
    <property type="entry name" value="PAS"/>
    <property type="match status" value="1"/>
</dbReference>
<dbReference type="SMART" id="SM00073">
    <property type="entry name" value="HPT"/>
    <property type="match status" value="1"/>
</dbReference>
<feature type="domain" description="PAC" evidence="25">
    <location>
        <begin position="681"/>
        <end position="732"/>
    </location>
</feature>
<evidence type="ECO:0000256" key="11">
    <source>
        <dbReference type="ARBA" id="ARBA00022840"/>
    </source>
</evidence>
<dbReference type="SUPFAM" id="SSF47226">
    <property type="entry name" value="Histidine-containing phosphotransfer domain, HPT domain"/>
    <property type="match status" value="1"/>
</dbReference>
<dbReference type="Proteomes" id="UP000238326">
    <property type="component" value="Unassembled WGS sequence"/>
</dbReference>
<dbReference type="PROSITE" id="PS50894">
    <property type="entry name" value="HPT"/>
    <property type="match status" value="1"/>
</dbReference>
<dbReference type="SUPFAM" id="SSF47384">
    <property type="entry name" value="Homodimeric domain of signal transducing histidine kinase"/>
    <property type="match status" value="1"/>
</dbReference>
<dbReference type="InterPro" id="IPR036097">
    <property type="entry name" value="HisK_dim/P_sf"/>
</dbReference>
<keyword evidence="14" id="KW-0843">Virulence</keyword>
<dbReference type="NCBIfam" id="TIGR00229">
    <property type="entry name" value="sensory_box"/>
    <property type="match status" value="4"/>
</dbReference>
<feature type="domain" description="HPt" evidence="26">
    <location>
        <begin position="1425"/>
        <end position="1517"/>
    </location>
</feature>
<evidence type="ECO:0000256" key="10">
    <source>
        <dbReference type="ARBA" id="ARBA00022777"/>
    </source>
</evidence>
<keyword evidence="10" id="KW-0418">Kinase</keyword>
<keyword evidence="8" id="KW-0732">Signal</keyword>
<name>A0A2S9KIN4_9BURK</name>
<dbReference type="PRINTS" id="PR00344">
    <property type="entry name" value="BCTRLSENSOR"/>
</dbReference>
<dbReference type="OrthoDB" id="5290456at2"/>
<proteinExistence type="predicted"/>
<dbReference type="InterPro" id="IPR013767">
    <property type="entry name" value="PAS_fold"/>
</dbReference>
<dbReference type="Pfam" id="PF01627">
    <property type="entry name" value="Hpt"/>
    <property type="match status" value="1"/>
</dbReference>
<evidence type="ECO:0000256" key="3">
    <source>
        <dbReference type="ARBA" id="ARBA00012438"/>
    </source>
</evidence>
<evidence type="ECO:0000259" key="25">
    <source>
        <dbReference type="PROSITE" id="PS50113"/>
    </source>
</evidence>
<keyword evidence="4" id="KW-1003">Cell membrane</keyword>
<feature type="domain" description="Response regulatory" evidence="24">
    <location>
        <begin position="1116"/>
        <end position="1237"/>
    </location>
</feature>
<dbReference type="SMART" id="SM00091">
    <property type="entry name" value="PAS"/>
    <property type="match status" value="4"/>
</dbReference>
<dbReference type="InterPro" id="IPR003661">
    <property type="entry name" value="HisK_dim/P_dom"/>
</dbReference>
<dbReference type="Pfam" id="PF00497">
    <property type="entry name" value="SBP_bac_3"/>
    <property type="match status" value="1"/>
</dbReference>
<dbReference type="FunFam" id="1.10.287.130:FF:000002">
    <property type="entry name" value="Two-component osmosensing histidine kinase"/>
    <property type="match status" value="1"/>
</dbReference>
<sequence length="1595" mass="175423">MAAAGPALELCCRRPGSAWTRSAKATMSIRSTLSNVGRRRLLALGLCWAGLLLPATDALADAHTLHIVSDDNYPPYLFRDADGQVQGYLVDYWQLWQQKTGVPVQLSATQWAEAQRQLQQGEADVIDMIYRTPAREPLYDFSPPYARLPVNIYSHASIGGISNVQTLKGFQVGVQKGDACIDKLAERGITSLLQYNNYEALLAAASRAEIKIFCADEAPANFYLYRLGIGNDFRKAFELYVGEFHRAVRKGDAQTLALVVRGMQAISAEEDAELRSKWFGAPLDPDQAALLLHLKLGSAAILGIMLLLGGWVWITRQVVKRRTAELAESEDRFRALFEDTRQAIVLIEAGHIVAANRAALEMLRMERPEQLIGQTYELISPPLQPDGANSAEKAIEMGRIAQGRGFHEFEWLHQRADGETFPVQVLLTTIRRGGKKLMHAVLNDITAQKQAEHTLAEYRQELERQVAERTAELAAASDHLRSANAQMHAIVDSASAAIMLVRHRMIEQCNQRTEAITGYDCTELEGQSSRILYCDDESWESENDTIYRQIGDGRTNVTELQLQRKDGSRYWARLSARAIDRADPAAGIVALIDDITEQRAASEALRLAAAEQQAILESASSGIVLLKDRVATRCNQRMHEILGWHDGALVGQPTRLWYATEQDYLQIGQEAYVDIWQGRTHRREQLMQRRDGSPVWTRIVGHAIDAGDPARGSVWIIDDISAERAAAQVLRQANEKLGVLFEAAPVGLLHLSGDQLTSINRRFTELFGYKRDDIPTLADWWSRAYPDPVYRQQVQQTWSALVKQAQEGNGQVSPQEFRVRCKNGEERCLLIGGQLIEDGIIVTLTDISTLKETEAELKRAKETAEDAARAKADFLANMSHEIRTPMNAVIGMTQLALKADPSPRVHNYLSKIQSSSQLLLGVINDILDFSKIEARKMGLDRAGFELDQLLDDVTALIAEKAASKGLALLVSTASDVPDRLIGDPLRLQQVLLNLANNAVKFTEHGEVEIQVKLQRRQADSVELRFEVRDTGIGLSPEQQDQLFQSFQQADSSTTRRYGGTGLGLAIAKRLAELMDGQIGVDSVLGQGSTFWFTARLGLGSEQQELQHNALDLGGLRMLLVDDDDQAREVMAELITSMGFKSSATASGSQALAEIERADAAGLPYDVVLLDWKMSGMDGIALAREIRQRALRQPPLLLMVTAYDRDEALPLARAAGISEVLTKPISASMLFDALMRQIGTGVRPVRSGSPDALHRSAELAGARALLVEDNELNQEVAAEFLRTLGLEVELASDGAIALQKVQQQAYDVVLMDMQMPVMDGLSATRAIRQLPGLQALPILAMTANAMAQDRERCIEAGMNDHIAKPIAVQELVDKLQRWVRPTAGRKPATVATGQARRRRSEPGWIADLAAVDGLDARLGLSQVLGREALYRDILTRFVASQRDQAAAMAQALEAGDRDQAQRLAHTLKGLAAQIGARALSGQAAELEAALRAGTPDPAALLAGIGHELPRLSDAIAARLPQASAQVAGTDFDPEQWQALRTRLLELLRQDDTACVALFEQRQALARAALGPDFRVFANAIADFDFATALALLESRS</sequence>
<evidence type="ECO:0000256" key="20">
    <source>
        <dbReference type="PROSITE-ProRule" id="PRU00110"/>
    </source>
</evidence>
<keyword evidence="22" id="KW-0175">Coiled coil</keyword>
<feature type="coiled-coil region" evidence="22">
    <location>
        <begin position="448"/>
        <end position="479"/>
    </location>
</feature>
<dbReference type="Gene3D" id="1.20.120.160">
    <property type="entry name" value="HPT domain"/>
    <property type="match status" value="1"/>
</dbReference>
<dbReference type="InterPro" id="IPR004358">
    <property type="entry name" value="Sig_transdc_His_kin-like_C"/>
</dbReference>
<feature type="modified residue" description="Phosphohistidine" evidence="20">
    <location>
        <position position="1464"/>
    </location>
</feature>
<dbReference type="GO" id="GO:0005524">
    <property type="term" value="F:ATP binding"/>
    <property type="evidence" value="ECO:0007669"/>
    <property type="project" value="UniProtKB-KW"/>
</dbReference>
<dbReference type="InterPro" id="IPR000700">
    <property type="entry name" value="PAS-assoc_C"/>
</dbReference>
<dbReference type="InterPro" id="IPR005467">
    <property type="entry name" value="His_kinase_dom"/>
</dbReference>
<dbReference type="SUPFAM" id="SSF53850">
    <property type="entry name" value="Periplasmic binding protein-like II"/>
    <property type="match status" value="1"/>
</dbReference>
<dbReference type="SMART" id="SM00388">
    <property type="entry name" value="HisKA"/>
    <property type="match status" value="1"/>
</dbReference>
<evidence type="ECO:0000256" key="13">
    <source>
        <dbReference type="ARBA" id="ARBA00023012"/>
    </source>
</evidence>
<organism evidence="27 28">
    <name type="scientific">Malikia spinosa</name>
    <dbReference type="NCBI Taxonomy" id="86180"/>
    <lineage>
        <taxon>Bacteria</taxon>
        <taxon>Pseudomonadati</taxon>
        <taxon>Pseudomonadota</taxon>
        <taxon>Betaproteobacteria</taxon>
        <taxon>Burkholderiales</taxon>
        <taxon>Comamonadaceae</taxon>
        <taxon>Malikia</taxon>
    </lineage>
</organism>
<comment type="catalytic activity">
    <reaction evidence="1">
        <text>ATP + protein L-histidine = ADP + protein N-phospho-L-histidine.</text>
        <dbReference type="EC" id="2.7.13.3"/>
    </reaction>
</comment>
<dbReference type="SMART" id="SM00062">
    <property type="entry name" value="PBPb"/>
    <property type="match status" value="1"/>
</dbReference>
<dbReference type="InterPro" id="IPR001638">
    <property type="entry name" value="Solute-binding_3/MltF_N"/>
</dbReference>
<dbReference type="InterPro" id="IPR003594">
    <property type="entry name" value="HATPase_dom"/>
</dbReference>
<feature type="domain" description="Response regulatory" evidence="24">
    <location>
        <begin position="1262"/>
        <end position="1378"/>
    </location>
</feature>
<dbReference type="PANTHER" id="PTHR45339:SF1">
    <property type="entry name" value="HYBRID SIGNAL TRANSDUCTION HISTIDINE KINASE J"/>
    <property type="match status" value="1"/>
</dbReference>
<comment type="subcellular location">
    <subcellularLocation>
        <location evidence="2">Cell membrane</location>
        <topology evidence="2">Multi-pass membrane protein</topology>
    </subcellularLocation>
</comment>
<evidence type="ECO:0000256" key="19">
    <source>
        <dbReference type="ARBA" id="ARBA00070152"/>
    </source>
</evidence>
<dbReference type="CDD" id="cd00130">
    <property type="entry name" value="PAS"/>
    <property type="match status" value="3"/>
</dbReference>
<keyword evidence="15" id="KW-0472">Membrane</keyword>
<dbReference type="InterPro" id="IPR036890">
    <property type="entry name" value="HATPase_C_sf"/>
</dbReference>
<dbReference type="InterPro" id="IPR000014">
    <property type="entry name" value="PAS"/>
</dbReference>
<comment type="caution">
    <text evidence="27">The sequence shown here is derived from an EMBL/GenBank/DDBJ whole genome shotgun (WGS) entry which is preliminary data.</text>
</comment>
<evidence type="ECO:0000256" key="7">
    <source>
        <dbReference type="ARBA" id="ARBA00022692"/>
    </source>
</evidence>
<evidence type="ECO:0000259" key="24">
    <source>
        <dbReference type="PROSITE" id="PS50110"/>
    </source>
</evidence>
<dbReference type="PROSITE" id="PS50109">
    <property type="entry name" value="HIS_KIN"/>
    <property type="match status" value="1"/>
</dbReference>
<dbReference type="InterPro" id="IPR001789">
    <property type="entry name" value="Sig_transdc_resp-reg_receiver"/>
</dbReference>
<keyword evidence="6" id="KW-0808">Transferase</keyword>
<keyword evidence="28" id="KW-1185">Reference proteome</keyword>
<evidence type="ECO:0000256" key="16">
    <source>
        <dbReference type="ARBA" id="ARBA00058004"/>
    </source>
</evidence>
<keyword evidence="12" id="KW-1133">Transmembrane helix</keyword>
<comment type="subunit">
    <text evidence="17">At low DSF concentrations, interacts with RpfF.</text>
</comment>
<dbReference type="InterPro" id="IPR008207">
    <property type="entry name" value="Sig_transdc_His_kin_Hpt_dom"/>
</dbReference>
<dbReference type="Pfam" id="PF08447">
    <property type="entry name" value="PAS_3"/>
    <property type="match status" value="1"/>
</dbReference>
<evidence type="ECO:0000313" key="27">
    <source>
        <dbReference type="EMBL" id="PRD70299.1"/>
    </source>
</evidence>
<dbReference type="GO" id="GO:0006355">
    <property type="term" value="P:regulation of DNA-templated transcription"/>
    <property type="evidence" value="ECO:0007669"/>
    <property type="project" value="InterPro"/>
</dbReference>